<dbReference type="EMBL" id="CP111020">
    <property type="protein sequence ID" value="WAR13998.1"/>
    <property type="molecule type" value="Genomic_DNA"/>
</dbReference>
<evidence type="ECO:0000313" key="4">
    <source>
        <dbReference type="Proteomes" id="UP001164746"/>
    </source>
</evidence>
<name>A0ABY7EVN4_MYAAR</name>
<evidence type="ECO:0000256" key="1">
    <source>
        <dbReference type="PROSITE-ProRule" id="PRU00325"/>
    </source>
</evidence>
<dbReference type="PANTHER" id="PTHR47526">
    <property type="entry name" value="ATP-DEPENDENT DNA HELICASE"/>
    <property type="match status" value="1"/>
</dbReference>
<gene>
    <name evidence="3" type="ORF">MAR_004103</name>
</gene>
<keyword evidence="1" id="KW-0479">Metal-binding</keyword>
<keyword evidence="1" id="KW-0863">Zinc-finger</keyword>
<feature type="non-terminal residue" evidence="3">
    <location>
        <position position="120"/>
    </location>
</feature>
<dbReference type="InterPro" id="IPR007527">
    <property type="entry name" value="Znf_SWIM"/>
</dbReference>
<feature type="domain" description="SWIM-type" evidence="2">
    <location>
        <begin position="14"/>
        <end position="50"/>
    </location>
</feature>
<sequence>VLHSQRLREKPLQPWVIAKPDGVFVAAHCNCMAGLGEACTHVAALLFYVMAVVEENTKHACFLKASYSDFISFYEKAQQLQKKPGLLSVIDPFADEFISRADKLDLPEQLTKLRDPDLIG</sequence>
<dbReference type="Proteomes" id="UP001164746">
    <property type="component" value="Chromosome 9"/>
</dbReference>
<organism evidence="3 4">
    <name type="scientific">Mya arenaria</name>
    <name type="common">Soft-shell clam</name>
    <dbReference type="NCBI Taxonomy" id="6604"/>
    <lineage>
        <taxon>Eukaryota</taxon>
        <taxon>Metazoa</taxon>
        <taxon>Spiralia</taxon>
        <taxon>Lophotrochozoa</taxon>
        <taxon>Mollusca</taxon>
        <taxon>Bivalvia</taxon>
        <taxon>Autobranchia</taxon>
        <taxon>Heteroconchia</taxon>
        <taxon>Euheterodonta</taxon>
        <taxon>Imparidentia</taxon>
        <taxon>Neoheterodontei</taxon>
        <taxon>Myida</taxon>
        <taxon>Myoidea</taxon>
        <taxon>Myidae</taxon>
        <taxon>Mya</taxon>
    </lineage>
</organism>
<reference evidence="3" key="1">
    <citation type="submission" date="2022-11" db="EMBL/GenBank/DDBJ databases">
        <title>Centuries of genome instability and evolution in soft-shell clam transmissible cancer (bioRxiv).</title>
        <authorList>
            <person name="Hart S.F.M."/>
            <person name="Yonemitsu M.A."/>
            <person name="Giersch R.M."/>
            <person name="Beal B.F."/>
            <person name="Arriagada G."/>
            <person name="Davis B.W."/>
            <person name="Ostrander E.A."/>
            <person name="Goff S.P."/>
            <person name="Metzger M.J."/>
        </authorList>
    </citation>
    <scope>NUCLEOTIDE SEQUENCE</scope>
    <source>
        <strain evidence="3">MELC-2E11</strain>
        <tissue evidence="3">Siphon/mantle</tissue>
    </source>
</reference>
<proteinExistence type="predicted"/>
<protein>
    <recommendedName>
        <fullName evidence="2">SWIM-type domain-containing protein</fullName>
    </recommendedName>
</protein>
<evidence type="ECO:0000313" key="3">
    <source>
        <dbReference type="EMBL" id="WAR13998.1"/>
    </source>
</evidence>
<evidence type="ECO:0000259" key="2">
    <source>
        <dbReference type="PROSITE" id="PS50966"/>
    </source>
</evidence>
<dbReference type="PANTHER" id="PTHR47526:SF3">
    <property type="entry name" value="PHD-TYPE DOMAIN-CONTAINING PROTEIN"/>
    <property type="match status" value="1"/>
</dbReference>
<keyword evidence="4" id="KW-1185">Reference proteome</keyword>
<dbReference type="PROSITE" id="PS50966">
    <property type="entry name" value="ZF_SWIM"/>
    <property type="match status" value="1"/>
</dbReference>
<keyword evidence="1" id="KW-0862">Zinc</keyword>
<accession>A0ABY7EVN4</accession>